<reference evidence="2 3" key="1">
    <citation type="journal article" date="2012" name="Science">
        <title>The Paleozoic origin of enzymatic lignin decomposition reconstructed from 31 fungal genomes.</title>
        <authorList>
            <person name="Floudas D."/>
            <person name="Binder M."/>
            <person name="Riley R."/>
            <person name="Barry K."/>
            <person name="Blanchette R.A."/>
            <person name="Henrissat B."/>
            <person name="Martinez A.T."/>
            <person name="Otillar R."/>
            <person name="Spatafora J.W."/>
            <person name="Yadav J.S."/>
            <person name="Aerts A."/>
            <person name="Benoit I."/>
            <person name="Boyd A."/>
            <person name="Carlson A."/>
            <person name="Copeland A."/>
            <person name="Coutinho P.M."/>
            <person name="de Vries R.P."/>
            <person name="Ferreira P."/>
            <person name="Findley K."/>
            <person name="Foster B."/>
            <person name="Gaskell J."/>
            <person name="Glotzer D."/>
            <person name="Gorecki P."/>
            <person name="Heitman J."/>
            <person name="Hesse C."/>
            <person name="Hori C."/>
            <person name="Igarashi K."/>
            <person name="Jurgens J.A."/>
            <person name="Kallen N."/>
            <person name="Kersten P."/>
            <person name="Kohler A."/>
            <person name="Kuees U."/>
            <person name="Kumar T.K.A."/>
            <person name="Kuo A."/>
            <person name="LaButti K."/>
            <person name="Larrondo L.F."/>
            <person name="Lindquist E."/>
            <person name="Ling A."/>
            <person name="Lombard V."/>
            <person name="Lucas S."/>
            <person name="Lundell T."/>
            <person name="Martin R."/>
            <person name="McLaughlin D.J."/>
            <person name="Morgenstern I."/>
            <person name="Morin E."/>
            <person name="Murat C."/>
            <person name="Nagy L.G."/>
            <person name="Nolan M."/>
            <person name="Ohm R.A."/>
            <person name="Patyshakuliyeva A."/>
            <person name="Rokas A."/>
            <person name="Ruiz-Duenas F.J."/>
            <person name="Sabat G."/>
            <person name="Salamov A."/>
            <person name="Samejima M."/>
            <person name="Schmutz J."/>
            <person name="Slot J.C."/>
            <person name="St John F."/>
            <person name="Stenlid J."/>
            <person name="Sun H."/>
            <person name="Sun S."/>
            <person name="Syed K."/>
            <person name="Tsang A."/>
            <person name="Wiebenga A."/>
            <person name="Young D."/>
            <person name="Pisabarro A."/>
            <person name="Eastwood D.C."/>
            <person name="Martin F."/>
            <person name="Cullen D."/>
            <person name="Grigoriev I.V."/>
            <person name="Hibbett D.S."/>
        </authorList>
    </citation>
    <scope>NUCLEOTIDE SEQUENCE [LARGE SCALE GENOMIC DNA]</scope>
    <source>
        <strain evidence="2 3">MD-104</strain>
    </source>
</reference>
<dbReference type="OrthoDB" id="331602at2759"/>
<evidence type="ECO:0000256" key="1">
    <source>
        <dbReference type="SAM" id="MobiDB-lite"/>
    </source>
</evidence>
<feature type="compositionally biased region" description="Polar residues" evidence="1">
    <location>
        <begin position="268"/>
        <end position="279"/>
    </location>
</feature>
<feature type="region of interest" description="Disordered" evidence="1">
    <location>
        <begin position="260"/>
        <end position="291"/>
    </location>
</feature>
<dbReference type="Proteomes" id="UP000218811">
    <property type="component" value="Unassembled WGS sequence"/>
</dbReference>
<sequence length="484" mass="52707">MQTQWHTEAIVATFGALNIGMRSEIWRLDSGRHEHGGAAVRSVPAFDERNAANMADLTVRGIITICAMSDMSRIAGNRSNATKSISPQARQRRLRTNGKHSSSQECGTPTIQQQQLHELEAGPYDMPISSPTDDLGSSGACTPPLPPALVLDAMVRRDILLTLTHALYNISVGVFPALYDAVAGAAAGDMVKNAVCALTAVRCVHLVQFRCLICAFALEAVFGTTRVRIPRLDHHTSTFGVCSESVRLYVRSPANRALEIDSRRRKTSTTGRLRDQGSSIPEEVSQKDMHVDDVTAQQTQRLVAEHKVTIKGPQDEQDGFSNDSQLPAARPASTGPPHGRSRGRLTRFMSPASVQEAAGAMIDGLEKELYDIRGKLGAGQRIDAAMARLQGENAAPLACLKELETSGAYRGSGGDPLALRAGVQQQVHRVARRRRGDLLRQFMCKRRGNGARMQLGECIPSIITCTFLESYKSVRRKQHAILVD</sequence>
<feature type="compositionally biased region" description="Polar residues" evidence="1">
    <location>
        <begin position="99"/>
        <end position="110"/>
    </location>
</feature>
<organism evidence="2 3">
    <name type="scientific">Wolfiporia cocos (strain MD-104)</name>
    <name type="common">Brown rot fungus</name>
    <dbReference type="NCBI Taxonomy" id="742152"/>
    <lineage>
        <taxon>Eukaryota</taxon>
        <taxon>Fungi</taxon>
        <taxon>Dikarya</taxon>
        <taxon>Basidiomycota</taxon>
        <taxon>Agaricomycotina</taxon>
        <taxon>Agaricomycetes</taxon>
        <taxon>Polyporales</taxon>
        <taxon>Phaeolaceae</taxon>
        <taxon>Wolfiporia</taxon>
    </lineage>
</organism>
<gene>
    <name evidence="2" type="ORF">WOLCODRAFT_154071</name>
</gene>
<evidence type="ECO:0000313" key="3">
    <source>
        <dbReference type="Proteomes" id="UP000218811"/>
    </source>
</evidence>
<proteinExistence type="predicted"/>
<protein>
    <submittedName>
        <fullName evidence="2">Uncharacterized protein</fullName>
    </submittedName>
</protein>
<keyword evidence="3" id="KW-1185">Reference proteome</keyword>
<feature type="compositionally biased region" description="Polar residues" evidence="1">
    <location>
        <begin position="77"/>
        <end position="89"/>
    </location>
</feature>
<dbReference type="EMBL" id="KB468157">
    <property type="protein sequence ID" value="PCH44025.1"/>
    <property type="molecule type" value="Genomic_DNA"/>
</dbReference>
<dbReference type="AlphaFoldDB" id="A0A2H3JR97"/>
<evidence type="ECO:0000313" key="2">
    <source>
        <dbReference type="EMBL" id="PCH44025.1"/>
    </source>
</evidence>
<feature type="region of interest" description="Disordered" evidence="1">
    <location>
        <begin position="311"/>
        <end position="344"/>
    </location>
</feature>
<accession>A0A2H3JR97</accession>
<name>A0A2H3JR97_WOLCO</name>
<feature type="region of interest" description="Disordered" evidence="1">
    <location>
        <begin position="77"/>
        <end position="110"/>
    </location>
</feature>